<feature type="region of interest" description="Disordered" evidence="1">
    <location>
        <begin position="1"/>
        <end position="22"/>
    </location>
</feature>
<feature type="compositionally biased region" description="Polar residues" evidence="1">
    <location>
        <begin position="1"/>
        <end position="20"/>
    </location>
</feature>
<evidence type="ECO:0000256" key="1">
    <source>
        <dbReference type="SAM" id="MobiDB-lite"/>
    </source>
</evidence>
<evidence type="ECO:0000313" key="3">
    <source>
        <dbReference type="Proteomes" id="UP000194318"/>
    </source>
</evidence>
<accession>A0A1Y2NXR8</accession>
<protein>
    <submittedName>
        <fullName evidence="2">Uncharacterized protein</fullName>
    </submittedName>
</protein>
<comment type="caution">
    <text evidence="2">The sequence shown here is derived from an EMBL/GenBank/DDBJ whole genome shotgun (WGS) entry which is preliminary data.</text>
</comment>
<proteinExistence type="predicted"/>
<dbReference type="Proteomes" id="UP000194318">
    <property type="component" value="Unassembled WGS sequence"/>
</dbReference>
<organism evidence="2 3">
    <name type="scientific">Streptomyces fradiae ATCC 10745 = DSM 40063</name>
    <dbReference type="NCBI Taxonomy" id="1319510"/>
    <lineage>
        <taxon>Bacteria</taxon>
        <taxon>Bacillati</taxon>
        <taxon>Actinomycetota</taxon>
        <taxon>Actinomycetes</taxon>
        <taxon>Kitasatosporales</taxon>
        <taxon>Streptomycetaceae</taxon>
        <taxon>Streptomyces</taxon>
    </lineage>
</organism>
<name>A0A1Y2NXR8_STRFR</name>
<gene>
    <name evidence="2" type="ORF">BG846_01972</name>
</gene>
<dbReference type="AlphaFoldDB" id="A0A1Y2NXR8"/>
<evidence type="ECO:0000313" key="2">
    <source>
        <dbReference type="EMBL" id="OSY52325.1"/>
    </source>
</evidence>
<dbReference type="EMBL" id="MIFZ01000184">
    <property type="protein sequence ID" value="OSY52325.1"/>
    <property type="molecule type" value="Genomic_DNA"/>
</dbReference>
<reference evidence="2 3" key="1">
    <citation type="submission" date="2016-09" db="EMBL/GenBank/DDBJ databases">
        <title>Streptomyces fradiae DSM40063, a candidate organism with high potential of specific P450 cytochromes.</title>
        <authorList>
            <person name="Grumaz C."/>
            <person name="Vainshtein Y."/>
            <person name="Kirstahler P."/>
            <person name="Sohn K."/>
        </authorList>
    </citation>
    <scope>NUCLEOTIDE SEQUENCE [LARGE SCALE GENOMIC DNA]</scope>
    <source>
        <strain evidence="2 3">DSM 40063</strain>
    </source>
</reference>
<sequence length="64" mass="7188">MYAVSNTRYGTRTPPTSRLSWSGRAAKVREKYPETITKAGMWKAYTTMYSARVARLPSMTGSHA</sequence>